<protein>
    <submittedName>
        <fullName evidence="2">Uncharacterized protein</fullName>
    </submittedName>
</protein>
<organism evidence="2 3">
    <name type="scientific">Elysia crispata</name>
    <name type="common">lettuce slug</name>
    <dbReference type="NCBI Taxonomy" id="231223"/>
    <lineage>
        <taxon>Eukaryota</taxon>
        <taxon>Metazoa</taxon>
        <taxon>Spiralia</taxon>
        <taxon>Lophotrochozoa</taxon>
        <taxon>Mollusca</taxon>
        <taxon>Gastropoda</taxon>
        <taxon>Heterobranchia</taxon>
        <taxon>Euthyneura</taxon>
        <taxon>Panpulmonata</taxon>
        <taxon>Sacoglossa</taxon>
        <taxon>Placobranchoidea</taxon>
        <taxon>Plakobranchidae</taxon>
        <taxon>Elysia</taxon>
    </lineage>
</organism>
<reference evidence="2" key="1">
    <citation type="journal article" date="2023" name="G3 (Bethesda)">
        <title>A reference genome for the long-term kleptoplast-retaining sea slug Elysia crispata morphotype clarki.</title>
        <authorList>
            <person name="Eastman K.E."/>
            <person name="Pendleton A.L."/>
            <person name="Shaikh M.A."/>
            <person name="Suttiyut T."/>
            <person name="Ogas R."/>
            <person name="Tomko P."/>
            <person name="Gavelis G."/>
            <person name="Widhalm J.R."/>
            <person name="Wisecaver J.H."/>
        </authorList>
    </citation>
    <scope>NUCLEOTIDE SEQUENCE</scope>
    <source>
        <strain evidence="2">ECLA1</strain>
    </source>
</reference>
<dbReference type="EMBL" id="JAWDGP010001450">
    <property type="protein sequence ID" value="KAK3791700.1"/>
    <property type="molecule type" value="Genomic_DNA"/>
</dbReference>
<evidence type="ECO:0000313" key="2">
    <source>
        <dbReference type="EMBL" id="KAK3791700.1"/>
    </source>
</evidence>
<comment type="caution">
    <text evidence="2">The sequence shown here is derived from an EMBL/GenBank/DDBJ whole genome shotgun (WGS) entry which is preliminary data.</text>
</comment>
<dbReference type="AlphaFoldDB" id="A0AAE1E324"/>
<sequence>MADFEFENPAFEPGDEFDLGEAGADDQTPLVNPADDDTWVVPDATPSWAVRSVPSGVSEADLADAEQTQALLERWRNERGKVQTNLEFASSTRGELWLRWGRKWLLLTNKRRPGSFLLPSTLKKYGVDVT</sequence>
<dbReference type="Proteomes" id="UP001283361">
    <property type="component" value="Unassembled WGS sequence"/>
</dbReference>
<accession>A0AAE1E324</accession>
<evidence type="ECO:0000256" key="1">
    <source>
        <dbReference type="SAM" id="MobiDB-lite"/>
    </source>
</evidence>
<gene>
    <name evidence="2" type="ORF">RRG08_018684</name>
</gene>
<evidence type="ECO:0000313" key="3">
    <source>
        <dbReference type="Proteomes" id="UP001283361"/>
    </source>
</evidence>
<keyword evidence="3" id="KW-1185">Reference proteome</keyword>
<name>A0AAE1E324_9GAST</name>
<feature type="region of interest" description="Disordered" evidence="1">
    <location>
        <begin position="1"/>
        <end position="38"/>
    </location>
</feature>
<proteinExistence type="predicted"/>